<keyword evidence="11" id="KW-1185">Reference proteome</keyword>
<evidence type="ECO:0000256" key="7">
    <source>
        <dbReference type="ARBA" id="ARBA00022989"/>
    </source>
</evidence>
<keyword evidence="2 9" id="KW-1003">Cell membrane</keyword>
<name>A0A6M0CTP0_9FLAO</name>
<comment type="similarity">
    <text evidence="1 9">Belongs to the peptidase A8 family.</text>
</comment>
<dbReference type="UniPathway" id="UPA00665"/>
<sequence>MNLKKAGLLIFLILLVDQLSKFYIKTHYVLGDGVEVAGWFRIVFVENPGMAWGKKLSDFISFVTEPQSKIILTTFRLFAIAGIFYWLHSSIKKNAPKILIISIALIFAGAFGNIIDSLFYNYIFDSGTIYNAELDRWVDYGGVSQANFEGYAGFMQGCVVDMLQFPMIDTTLPDWFPVWGGKRFTFFDPVFNIADMAISTAVGILLVFNKRAFAKPVQSEVVNE</sequence>
<dbReference type="EC" id="3.4.23.36" evidence="9"/>
<feature type="active site" evidence="9">
    <location>
        <position position="195"/>
    </location>
</feature>
<dbReference type="AlphaFoldDB" id="A0A6M0CTP0"/>
<comment type="caution">
    <text evidence="9">Lacks conserved residue(s) required for the propagation of feature annotation.</text>
</comment>
<keyword evidence="10" id="KW-0449">Lipoprotein</keyword>
<dbReference type="PANTHER" id="PTHR33695">
    <property type="entry name" value="LIPOPROTEIN SIGNAL PEPTIDASE"/>
    <property type="match status" value="1"/>
</dbReference>
<dbReference type="RefSeq" id="WP_164031365.1">
    <property type="nucleotide sequence ID" value="NZ_JAABOQ010000003.1"/>
</dbReference>
<evidence type="ECO:0000256" key="8">
    <source>
        <dbReference type="ARBA" id="ARBA00023136"/>
    </source>
</evidence>
<gene>
    <name evidence="9" type="primary">lspA</name>
    <name evidence="10" type="ORF">GWK10_08055</name>
</gene>
<evidence type="ECO:0000256" key="1">
    <source>
        <dbReference type="ARBA" id="ARBA00006139"/>
    </source>
</evidence>
<keyword evidence="8 9" id="KW-0472">Membrane</keyword>
<dbReference type="Proteomes" id="UP000474296">
    <property type="component" value="Unassembled WGS sequence"/>
</dbReference>
<keyword evidence="3 9" id="KW-0645">Protease</keyword>
<evidence type="ECO:0000256" key="3">
    <source>
        <dbReference type="ARBA" id="ARBA00022670"/>
    </source>
</evidence>
<keyword evidence="5 9" id="KW-0064">Aspartyl protease</keyword>
<dbReference type="Pfam" id="PF01252">
    <property type="entry name" value="Peptidase_A8"/>
    <property type="match status" value="1"/>
</dbReference>
<evidence type="ECO:0000313" key="11">
    <source>
        <dbReference type="Proteomes" id="UP000474296"/>
    </source>
</evidence>
<accession>A0A6M0CTP0</accession>
<dbReference type="GO" id="GO:0006508">
    <property type="term" value="P:proteolysis"/>
    <property type="evidence" value="ECO:0007669"/>
    <property type="project" value="UniProtKB-KW"/>
</dbReference>
<evidence type="ECO:0000256" key="5">
    <source>
        <dbReference type="ARBA" id="ARBA00022750"/>
    </source>
</evidence>
<feature type="transmembrane region" description="Helical" evidence="9">
    <location>
        <begin position="190"/>
        <end position="208"/>
    </location>
</feature>
<dbReference type="InterPro" id="IPR001872">
    <property type="entry name" value="Peptidase_A8"/>
</dbReference>
<comment type="function">
    <text evidence="9">This protein specifically catalyzes the removal of signal peptides from prolipoproteins.</text>
</comment>
<keyword evidence="7 9" id="KW-1133">Transmembrane helix</keyword>
<evidence type="ECO:0000256" key="6">
    <source>
        <dbReference type="ARBA" id="ARBA00022801"/>
    </source>
</evidence>
<feature type="transmembrane region" description="Helical" evidence="9">
    <location>
        <begin position="70"/>
        <end position="87"/>
    </location>
</feature>
<evidence type="ECO:0000256" key="4">
    <source>
        <dbReference type="ARBA" id="ARBA00022692"/>
    </source>
</evidence>
<dbReference type="GO" id="GO:0005886">
    <property type="term" value="C:plasma membrane"/>
    <property type="evidence" value="ECO:0007669"/>
    <property type="project" value="UniProtKB-SubCell"/>
</dbReference>
<evidence type="ECO:0000256" key="9">
    <source>
        <dbReference type="HAMAP-Rule" id="MF_00161"/>
    </source>
</evidence>
<dbReference type="EMBL" id="JAABOQ010000003">
    <property type="protein sequence ID" value="NER17160.1"/>
    <property type="molecule type" value="Genomic_DNA"/>
</dbReference>
<comment type="subcellular location">
    <subcellularLocation>
        <location evidence="9">Cell membrane</location>
        <topology evidence="9">Multi-pass membrane protein</topology>
    </subcellularLocation>
</comment>
<evidence type="ECO:0000256" key="2">
    <source>
        <dbReference type="ARBA" id="ARBA00022475"/>
    </source>
</evidence>
<protein>
    <recommendedName>
        <fullName evidence="9">Lipoprotein signal peptidase</fullName>
        <ecNumber evidence="9">3.4.23.36</ecNumber>
    </recommendedName>
    <alternativeName>
        <fullName evidence="9">Prolipoprotein signal peptidase</fullName>
    </alternativeName>
    <alternativeName>
        <fullName evidence="9">Signal peptidase II</fullName>
        <shortName evidence="9">SPase II</shortName>
    </alternativeName>
</protein>
<dbReference type="HAMAP" id="MF_00161">
    <property type="entry name" value="LspA"/>
    <property type="match status" value="1"/>
</dbReference>
<proteinExistence type="inferred from homology"/>
<feature type="active site" evidence="9">
    <location>
        <position position="161"/>
    </location>
</feature>
<comment type="catalytic activity">
    <reaction evidence="9">
        <text>Release of signal peptides from bacterial membrane prolipoproteins. Hydrolyzes -Xaa-Yaa-Zaa-|-(S,diacylglyceryl)Cys-, in which Xaa is hydrophobic (preferably Leu), and Yaa (Ala or Ser) and Zaa (Gly or Ala) have small, neutral side chains.</text>
        <dbReference type="EC" id="3.4.23.36"/>
    </reaction>
</comment>
<comment type="caution">
    <text evidence="10">The sequence shown here is derived from an EMBL/GenBank/DDBJ whole genome shotgun (WGS) entry which is preliminary data.</text>
</comment>
<evidence type="ECO:0000313" key="10">
    <source>
        <dbReference type="EMBL" id="NER17160.1"/>
    </source>
</evidence>
<dbReference type="GO" id="GO:0004190">
    <property type="term" value="F:aspartic-type endopeptidase activity"/>
    <property type="evidence" value="ECO:0007669"/>
    <property type="project" value="UniProtKB-UniRule"/>
</dbReference>
<keyword evidence="4 9" id="KW-0812">Transmembrane</keyword>
<feature type="transmembrane region" description="Helical" evidence="9">
    <location>
        <begin position="99"/>
        <end position="123"/>
    </location>
</feature>
<dbReference type="NCBIfam" id="NF011369">
    <property type="entry name" value="PRK14788.1"/>
    <property type="match status" value="1"/>
</dbReference>
<organism evidence="10 11">
    <name type="scientific">Spongiivirga citrea</name>
    <dbReference type="NCBI Taxonomy" id="1481457"/>
    <lineage>
        <taxon>Bacteria</taxon>
        <taxon>Pseudomonadati</taxon>
        <taxon>Bacteroidota</taxon>
        <taxon>Flavobacteriia</taxon>
        <taxon>Flavobacteriales</taxon>
        <taxon>Flavobacteriaceae</taxon>
        <taxon>Spongiivirga</taxon>
    </lineage>
</organism>
<keyword evidence="6 9" id="KW-0378">Hydrolase</keyword>
<reference evidence="10 11" key="1">
    <citation type="submission" date="2020-01" db="EMBL/GenBank/DDBJ databases">
        <title>Spongiivirga citrea KCTC 32990T.</title>
        <authorList>
            <person name="Wang G."/>
        </authorList>
    </citation>
    <scope>NUCLEOTIDE SEQUENCE [LARGE SCALE GENOMIC DNA]</scope>
    <source>
        <strain evidence="10 11">KCTC 32990</strain>
    </source>
</reference>
<comment type="pathway">
    <text evidence="9">Protein modification; lipoprotein biosynthesis (signal peptide cleavage).</text>
</comment>
<dbReference type="PANTHER" id="PTHR33695:SF1">
    <property type="entry name" value="LIPOPROTEIN SIGNAL PEPTIDASE"/>
    <property type="match status" value="1"/>
</dbReference>